<dbReference type="GO" id="GO:0005739">
    <property type="term" value="C:mitochondrion"/>
    <property type="evidence" value="ECO:0007669"/>
    <property type="project" value="GOC"/>
</dbReference>
<dbReference type="Pfam" id="PF17820">
    <property type="entry name" value="PDZ_6"/>
    <property type="match status" value="1"/>
</dbReference>
<dbReference type="Gene3D" id="3.30.40.10">
    <property type="entry name" value="Zinc/RING finger domain, C3HC4 (zinc finger)"/>
    <property type="match status" value="1"/>
</dbReference>
<keyword evidence="1" id="KW-0862">Zinc</keyword>
<dbReference type="InterPro" id="IPR013083">
    <property type="entry name" value="Znf_RING/FYVE/PHD"/>
</dbReference>
<dbReference type="PROSITE" id="PS50106">
    <property type="entry name" value="PDZ"/>
    <property type="match status" value="2"/>
</dbReference>
<keyword evidence="1" id="KW-0479">Metal-binding</keyword>
<gene>
    <name evidence="4" type="ORF">PCAR00345_LOCUS37583</name>
</gene>
<evidence type="ECO:0000256" key="1">
    <source>
        <dbReference type="PROSITE-ProRule" id="PRU00175"/>
    </source>
</evidence>
<dbReference type="InterPro" id="IPR041489">
    <property type="entry name" value="PDZ_6"/>
</dbReference>
<dbReference type="InterPro" id="IPR001841">
    <property type="entry name" value="Znf_RING"/>
</dbReference>
<dbReference type="SUPFAM" id="SSF50156">
    <property type="entry name" value="PDZ domain-like"/>
    <property type="match status" value="2"/>
</dbReference>
<dbReference type="GO" id="GO:0008270">
    <property type="term" value="F:zinc ion binding"/>
    <property type="evidence" value="ECO:0007669"/>
    <property type="project" value="UniProtKB-KW"/>
</dbReference>
<dbReference type="CDD" id="cd00136">
    <property type="entry name" value="PDZ_canonical"/>
    <property type="match status" value="1"/>
</dbReference>
<dbReference type="Gene3D" id="2.30.42.10">
    <property type="match status" value="2"/>
</dbReference>
<evidence type="ECO:0000313" key="4">
    <source>
        <dbReference type="EMBL" id="CAE0784875.1"/>
    </source>
</evidence>
<reference evidence="4" key="1">
    <citation type="submission" date="2021-01" db="EMBL/GenBank/DDBJ databases">
        <authorList>
            <person name="Corre E."/>
            <person name="Pelletier E."/>
            <person name="Niang G."/>
            <person name="Scheremetjew M."/>
            <person name="Finn R."/>
            <person name="Kale V."/>
            <person name="Holt S."/>
            <person name="Cochrane G."/>
            <person name="Meng A."/>
            <person name="Brown T."/>
            <person name="Cohen L."/>
        </authorList>
    </citation>
    <scope>NUCLEOTIDE SEQUENCE</scope>
    <source>
        <strain evidence="4">CCMP645</strain>
    </source>
</reference>
<dbReference type="SUPFAM" id="SSF57850">
    <property type="entry name" value="RING/U-box"/>
    <property type="match status" value="1"/>
</dbReference>
<accession>A0A7S4C2E8</accession>
<dbReference type="GO" id="GO:1990456">
    <property type="term" value="P:mitochondrion-endoplasmic reticulum membrane tethering"/>
    <property type="evidence" value="ECO:0007669"/>
    <property type="project" value="InterPro"/>
</dbReference>
<dbReference type="AlphaFoldDB" id="A0A7S4C2E8"/>
<evidence type="ECO:0000259" key="2">
    <source>
        <dbReference type="PROSITE" id="PS50089"/>
    </source>
</evidence>
<protein>
    <recommendedName>
        <fullName evidence="5">RING-type domain-containing protein</fullName>
    </recommendedName>
</protein>
<dbReference type="InterPro" id="IPR001478">
    <property type="entry name" value="PDZ"/>
</dbReference>
<organism evidence="4">
    <name type="scientific">Chrysotila carterae</name>
    <name type="common">Marine alga</name>
    <name type="synonym">Syracosphaera carterae</name>
    <dbReference type="NCBI Taxonomy" id="13221"/>
    <lineage>
        <taxon>Eukaryota</taxon>
        <taxon>Haptista</taxon>
        <taxon>Haptophyta</taxon>
        <taxon>Prymnesiophyceae</taxon>
        <taxon>Isochrysidales</taxon>
        <taxon>Isochrysidaceae</taxon>
        <taxon>Chrysotila</taxon>
    </lineage>
</organism>
<dbReference type="InterPro" id="IPR039275">
    <property type="entry name" value="PDZD8"/>
</dbReference>
<dbReference type="PANTHER" id="PTHR21519">
    <property type="entry name" value="PDZ DOMAIN-CONTAINING PROTEIN 8"/>
    <property type="match status" value="1"/>
</dbReference>
<dbReference type="PROSITE" id="PS50089">
    <property type="entry name" value="ZF_RING_2"/>
    <property type="match status" value="1"/>
</dbReference>
<dbReference type="InterPro" id="IPR036034">
    <property type="entry name" value="PDZ_sf"/>
</dbReference>
<dbReference type="SMART" id="SM00184">
    <property type="entry name" value="RING"/>
    <property type="match status" value="1"/>
</dbReference>
<proteinExistence type="predicted"/>
<dbReference type="PANTHER" id="PTHR21519:SF1">
    <property type="entry name" value="PDZ DOMAIN-CONTAINING PROTEIN 8"/>
    <property type="match status" value="1"/>
</dbReference>
<evidence type="ECO:0008006" key="5">
    <source>
        <dbReference type="Google" id="ProtNLM"/>
    </source>
</evidence>
<dbReference type="GO" id="GO:0051560">
    <property type="term" value="P:mitochondrial calcium ion homeostasis"/>
    <property type="evidence" value="ECO:0007669"/>
    <property type="project" value="InterPro"/>
</dbReference>
<name>A0A7S4C2E8_CHRCT</name>
<dbReference type="GO" id="GO:0044233">
    <property type="term" value="C:mitochondria-associated endoplasmic reticulum membrane contact site"/>
    <property type="evidence" value="ECO:0007669"/>
    <property type="project" value="InterPro"/>
</dbReference>
<feature type="domain" description="PDZ" evidence="3">
    <location>
        <begin position="32"/>
        <end position="119"/>
    </location>
</feature>
<sequence>MAAQREPHQIMEAVPHGRLRSRTKHAEHIEEEVVLSDALGDGILGLRLSDKPLPQAVGGKRSAVIVHSTFACSAAEGAGLQPGDVILAVNGTPVHSQYDALKLFRKHPLPVKVQVRHPLPSCNVQTPKNRSAAARPVEIYKQLAFNIYKLFDTFDIGLSFAAQSAGELICGDAVVHTVVAGSHAAAAGVQALDLILAVNAVKVQSTQHALILLKQAAWPIRISVGRMVYVARAATVIQRSWRRMKGVLRVVCPRPLTNETEHIEFDTSIGIAAVVLHVKGDFWHGRIEPGQAILFVNGAACHNHTHANELMRAAPGEVVLLCKEATYVDLGSLRSLSRGKHCNGHAVEASLECAVCLQAKGSPVPWIAGCGHHFCAECTVHCRNLSDACPLCRSTAVRLSATGALLRAKRRVDEE</sequence>
<feature type="domain" description="PDZ" evidence="3">
    <location>
        <begin position="136"/>
        <end position="228"/>
    </location>
</feature>
<feature type="domain" description="RING-type" evidence="2">
    <location>
        <begin position="353"/>
        <end position="393"/>
    </location>
</feature>
<dbReference type="EMBL" id="HBIZ01060202">
    <property type="protein sequence ID" value="CAE0784875.1"/>
    <property type="molecule type" value="Transcribed_RNA"/>
</dbReference>
<keyword evidence="1" id="KW-0863">Zinc-finger</keyword>
<evidence type="ECO:0000259" key="3">
    <source>
        <dbReference type="PROSITE" id="PS50106"/>
    </source>
</evidence>
<dbReference type="SMART" id="SM00228">
    <property type="entry name" value="PDZ"/>
    <property type="match status" value="2"/>
</dbReference>